<dbReference type="Pfam" id="PF02491">
    <property type="entry name" value="SHS2_FTSA"/>
    <property type="match status" value="1"/>
</dbReference>
<proteinExistence type="inferred from homology"/>
<dbReference type="PIRSF" id="PIRSF003101">
    <property type="entry name" value="FtsA"/>
    <property type="match status" value="1"/>
</dbReference>
<keyword evidence="3 5" id="KW-0472">Membrane</keyword>
<dbReference type="InterPro" id="IPR050696">
    <property type="entry name" value="FtsA/MreB"/>
</dbReference>
<evidence type="ECO:0000256" key="5">
    <source>
        <dbReference type="HAMAP-Rule" id="MF_02033"/>
    </source>
</evidence>
<dbReference type="SUPFAM" id="SSF53067">
    <property type="entry name" value="Actin-like ATPase domain"/>
    <property type="match status" value="2"/>
</dbReference>
<dbReference type="EMBL" id="LBWE01000002">
    <property type="protein sequence ID" value="KKR02210.1"/>
    <property type="molecule type" value="Genomic_DNA"/>
</dbReference>
<dbReference type="InterPro" id="IPR043129">
    <property type="entry name" value="ATPase_NBD"/>
</dbReference>
<dbReference type="GO" id="GO:0032153">
    <property type="term" value="C:cell division site"/>
    <property type="evidence" value="ECO:0007669"/>
    <property type="project" value="UniProtKB-UniRule"/>
</dbReference>
<feature type="domain" description="SHS2" evidence="6">
    <location>
        <begin position="6"/>
        <end position="195"/>
    </location>
</feature>
<dbReference type="InterPro" id="IPR020823">
    <property type="entry name" value="Cell_div_FtsA"/>
</dbReference>
<dbReference type="Pfam" id="PF14450">
    <property type="entry name" value="FtsA"/>
    <property type="match status" value="1"/>
</dbReference>
<comment type="similarity">
    <text evidence="5">Belongs to the FtsA/MreB family.</text>
</comment>
<keyword evidence="2 5" id="KW-0132">Cell division</keyword>
<comment type="function">
    <text evidence="5">Cell division protein that is involved in the assembly of the Z ring. May serve as a membrane anchor for the Z ring.</text>
</comment>
<dbReference type="NCBIfam" id="TIGR01174">
    <property type="entry name" value="ftsA"/>
    <property type="match status" value="1"/>
</dbReference>
<keyword evidence="1 5" id="KW-1003">Cell membrane</keyword>
<dbReference type="GO" id="GO:0043093">
    <property type="term" value="P:FtsZ-dependent cytokinesis"/>
    <property type="evidence" value="ECO:0007669"/>
    <property type="project" value="UniProtKB-UniRule"/>
</dbReference>
<reference evidence="7 8" key="1">
    <citation type="journal article" date="2015" name="Nature">
        <title>rRNA introns, odd ribosomes, and small enigmatic genomes across a large radiation of phyla.</title>
        <authorList>
            <person name="Brown C.T."/>
            <person name="Hug L.A."/>
            <person name="Thomas B.C."/>
            <person name="Sharon I."/>
            <person name="Castelle C.J."/>
            <person name="Singh A."/>
            <person name="Wilkins M.J."/>
            <person name="Williams K.H."/>
            <person name="Banfield J.F."/>
        </authorList>
    </citation>
    <scope>NUCLEOTIDE SEQUENCE [LARGE SCALE GENOMIC DNA]</scope>
</reference>
<dbReference type="Gene3D" id="3.30.420.40">
    <property type="match status" value="3"/>
</dbReference>
<keyword evidence="4 5" id="KW-0131">Cell cycle</keyword>
<evidence type="ECO:0000313" key="8">
    <source>
        <dbReference type="Proteomes" id="UP000033998"/>
    </source>
</evidence>
<dbReference type="CDD" id="cd24048">
    <property type="entry name" value="ASKHA_NBD_FtsA"/>
    <property type="match status" value="1"/>
</dbReference>
<evidence type="ECO:0000256" key="2">
    <source>
        <dbReference type="ARBA" id="ARBA00022618"/>
    </source>
</evidence>
<accession>A0A837HSA9</accession>
<evidence type="ECO:0000313" key="7">
    <source>
        <dbReference type="EMBL" id="KKR02210.1"/>
    </source>
</evidence>
<evidence type="ECO:0000256" key="1">
    <source>
        <dbReference type="ARBA" id="ARBA00022475"/>
    </source>
</evidence>
<protein>
    <recommendedName>
        <fullName evidence="5">Cell division protein FtsA</fullName>
    </recommendedName>
</protein>
<evidence type="ECO:0000256" key="4">
    <source>
        <dbReference type="ARBA" id="ARBA00023306"/>
    </source>
</evidence>
<gene>
    <name evidence="5" type="primary">ftsA</name>
    <name evidence="7" type="ORF">UT27_C0002G0069</name>
</gene>
<dbReference type="PANTHER" id="PTHR32432">
    <property type="entry name" value="CELL DIVISION PROTEIN FTSA-RELATED"/>
    <property type="match status" value="1"/>
</dbReference>
<dbReference type="Proteomes" id="UP000033998">
    <property type="component" value="Unassembled WGS sequence"/>
</dbReference>
<dbReference type="SMART" id="SM00842">
    <property type="entry name" value="FtsA"/>
    <property type="match status" value="1"/>
</dbReference>
<dbReference type="HAMAP" id="MF_02033">
    <property type="entry name" value="FtsA"/>
    <property type="match status" value="1"/>
</dbReference>
<dbReference type="AlphaFoldDB" id="A0A837HSA9"/>
<name>A0A837HSA9_9BACT</name>
<dbReference type="GO" id="GO:0009898">
    <property type="term" value="C:cytoplasmic side of plasma membrane"/>
    <property type="evidence" value="ECO:0007669"/>
    <property type="project" value="UniProtKB-UniRule"/>
</dbReference>
<evidence type="ECO:0000259" key="6">
    <source>
        <dbReference type="SMART" id="SM00842"/>
    </source>
</evidence>
<evidence type="ECO:0000256" key="3">
    <source>
        <dbReference type="ARBA" id="ARBA00023136"/>
    </source>
</evidence>
<comment type="subcellular location">
    <subcellularLocation>
        <location evidence="5">Cell membrane</location>
        <topology evidence="5">Peripheral membrane protein</topology>
        <orientation evidence="5">Cytoplasmic side</orientation>
    </subcellularLocation>
    <text evidence="5">Localizes to the Z ring in an FtsZ-dependent manner. Targeted to the membrane through a conserved C-terminal amphipathic helix.</text>
</comment>
<dbReference type="PANTHER" id="PTHR32432:SF4">
    <property type="entry name" value="CELL DIVISION PROTEIN FTSA"/>
    <property type="match status" value="1"/>
</dbReference>
<comment type="caution">
    <text evidence="7">The sequence shown here is derived from an EMBL/GenBank/DDBJ whole genome shotgun (WGS) entry which is preliminary data.</text>
</comment>
<organism evidence="7 8">
    <name type="scientific">Candidatus Nomurabacteria bacterium GW2011_GWD2_39_12</name>
    <dbReference type="NCBI Taxonomy" id="1618759"/>
    <lineage>
        <taxon>Bacteria</taxon>
        <taxon>Candidatus Nomuraibacteriota</taxon>
    </lineage>
</organism>
<sequence length="386" mass="41473">MVRNISVGIDVGSGTTRVVVGEFVKGEKNPKIIGVGEAETSGLRHGYVIDANSALISIKNAVANAEKTSGIKIKRAFVSVSGSTLRGETGSGGVIISKADGEVTTLDINKALEDCENNLNLGNKKVIHVYPVSFRLDGKEVLGRLEGMRGTRLEVKALFVTYSIQHLEDLIAVIAEAGVETIDVIASPVALANIALTEKQKIVGVALVDIGEETTSLSVFENGKLISIFTFSIGSTDITNDIALGFKIPLDVAEKLKRGDNAEEFSKKKLDEFIEARLSDIFELIENHLKKIKRSGLLPAGIIFVGGGANVRGLVELSKMVLKLPSAMGTSEIFSNSKTKLRDCSWFTVLGLLASKDNDGYSENSFVNFYKDLKNALKSSIKQLLP</sequence>
<comment type="subunit">
    <text evidence="5">Self-interacts. Interacts with FtsZ.</text>
</comment>
<dbReference type="InterPro" id="IPR003494">
    <property type="entry name" value="SHS2_FtsA"/>
</dbReference>